<dbReference type="Proteomes" id="UP001597452">
    <property type="component" value="Unassembled WGS sequence"/>
</dbReference>
<dbReference type="RefSeq" id="WP_377329837.1">
    <property type="nucleotide sequence ID" value="NZ_JBHUMZ010000047.1"/>
</dbReference>
<accession>A0ABW5QCS9</accession>
<dbReference type="InterPro" id="IPR000182">
    <property type="entry name" value="GNAT_dom"/>
</dbReference>
<dbReference type="Pfam" id="PF00583">
    <property type="entry name" value="Acetyltransf_1"/>
    <property type="match status" value="1"/>
</dbReference>
<comment type="caution">
    <text evidence="2">The sequence shown here is derived from an EMBL/GenBank/DDBJ whole genome shotgun (WGS) entry which is preliminary data.</text>
</comment>
<keyword evidence="2" id="KW-0012">Acyltransferase</keyword>
<sequence length="287" mass="33859">MIDTIQIRPLTMNDLDLYKQMQTGIENDYIIRIFDRLINHKEHQVFGLFVENELVSIAGYTVFAGHYAMLGRLRSDLRYTGKGYATQLIQFIIEQLKKMPEIKWIGANTQRHNFSALRVLEKVQLPPIKALHASTLVNSDGLDHTPGPIWTPVESLEEKRKWISQFENDSNVIFPYQAYYPFPATPELFNDDEVSNWLFYKNPDEDRLIIVYHDQKKYNYAHVVYLWDDLFNQPGAWETIYEAHKTLQQQHDEELKIRTDLTDESRKLINDDAFEIQDPWVLHGVWV</sequence>
<evidence type="ECO:0000259" key="1">
    <source>
        <dbReference type="PROSITE" id="PS51186"/>
    </source>
</evidence>
<protein>
    <submittedName>
        <fullName evidence="2">GNAT family N-acetyltransferase</fullName>
        <ecNumber evidence="2">2.3.-.-</ecNumber>
    </submittedName>
</protein>
<gene>
    <name evidence="2" type="ORF">ACFSW4_13200</name>
</gene>
<keyword evidence="2" id="KW-0808">Transferase</keyword>
<proteinExistence type="predicted"/>
<dbReference type="EMBL" id="JBHUMZ010000047">
    <property type="protein sequence ID" value="MFD2639818.1"/>
    <property type="molecule type" value="Genomic_DNA"/>
</dbReference>
<dbReference type="Gene3D" id="3.40.630.30">
    <property type="match status" value="1"/>
</dbReference>
<name>A0ABW5QCS9_9BACI</name>
<keyword evidence="3" id="KW-1185">Reference proteome</keyword>
<organism evidence="2 3">
    <name type="scientific">Piscibacillus salipiscarius</name>
    <dbReference type="NCBI Taxonomy" id="299480"/>
    <lineage>
        <taxon>Bacteria</taxon>
        <taxon>Bacillati</taxon>
        <taxon>Bacillota</taxon>
        <taxon>Bacilli</taxon>
        <taxon>Bacillales</taxon>
        <taxon>Bacillaceae</taxon>
        <taxon>Piscibacillus</taxon>
    </lineage>
</organism>
<dbReference type="EC" id="2.3.-.-" evidence="2"/>
<dbReference type="InterPro" id="IPR016181">
    <property type="entry name" value="Acyl_CoA_acyltransferase"/>
</dbReference>
<evidence type="ECO:0000313" key="3">
    <source>
        <dbReference type="Proteomes" id="UP001597452"/>
    </source>
</evidence>
<dbReference type="PROSITE" id="PS51186">
    <property type="entry name" value="GNAT"/>
    <property type="match status" value="1"/>
</dbReference>
<reference evidence="3" key="1">
    <citation type="journal article" date="2019" name="Int. J. Syst. Evol. Microbiol.">
        <title>The Global Catalogue of Microorganisms (GCM) 10K type strain sequencing project: providing services to taxonomists for standard genome sequencing and annotation.</title>
        <authorList>
            <consortium name="The Broad Institute Genomics Platform"/>
            <consortium name="The Broad Institute Genome Sequencing Center for Infectious Disease"/>
            <person name="Wu L."/>
            <person name="Ma J."/>
        </authorList>
    </citation>
    <scope>NUCLEOTIDE SEQUENCE [LARGE SCALE GENOMIC DNA]</scope>
    <source>
        <strain evidence="3">TISTR 1571</strain>
    </source>
</reference>
<dbReference type="SUPFAM" id="SSF55729">
    <property type="entry name" value="Acyl-CoA N-acyltransferases (Nat)"/>
    <property type="match status" value="1"/>
</dbReference>
<dbReference type="CDD" id="cd04301">
    <property type="entry name" value="NAT_SF"/>
    <property type="match status" value="1"/>
</dbReference>
<evidence type="ECO:0000313" key="2">
    <source>
        <dbReference type="EMBL" id="MFD2639818.1"/>
    </source>
</evidence>
<feature type="domain" description="N-acetyltransferase" evidence="1">
    <location>
        <begin position="5"/>
        <end position="163"/>
    </location>
</feature>
<dbReference type="GO" id="GO:0016746">
    <property type="term" value="F:acyltransferase activity"/>
    <property type="evidence" value="ECO:0007669"/>
    <property type="project" value="UniProtKB-KW"/>
</dbReference>